<feature type="domain" description="Alpha/beta hydrolase fold-3" evidence="2">
    <location>
        <begin position="309"/>
        <end position="387"/>
    </location>
</feature>
<protein>
    <submittedName>
        <fullName evidence="3">Alpha/beta-hydrolase</fullName>
    </submittedName>
</protein>
<dbReference type="Proteomes" id="UP000070444">
    <property type="component" value="Unassembled WGS sequence"/>
</dbReference>
<dbReference type="PANTHER" id="PTHR48081">
    <property type="entry name" value="AB HYDROLASE SUPERFAMILY PROTEIN C4A8.06C"/>
    <property type="match status" value="1"/>
</dbReference>
<evidence type="ECO:0000313" key="4">
    <source>
        <dbReference type="Proteomes" id="UP000070444"/>
    </source>
</evidence>
<evidence type="ECO:0000259" key="2">
    <source>
        <dbReference type="Pfam" id="PF07859"/>
    </source>
</evidence>
<organism evidence="3 4">
    <name type="scientific">Conidiobolus coronatus (strain ATCC 28846 / CBS 209.66 / NRRL 28638)</name>
    <name type="common">Delacroixia coronata</name>
    <dbReference type="NCBI Taxonomy" id="796925"/>
    <lineage>
        <taxon>Eukaryota</taxon>
        <taxon>Fungi</taxon>
        <taxon>Fungi incertae sedis</taxon>
        <taxon>Zoopagomycota</taxon>
        <taxon>Entomophthoromycotina</taxon>
        <taxon>Entomophthoromycetes</taxon>
        <taxon>Entomophthorales</taxon>
        <taxon>Ancylistaceae</taxon>
        <taxon>Conidiobolus</taxon>
    </lineage>
</organism>
<dbReference type="Pfam" id="PF07859">
    <property type="entry name" value="Abhydrolase_3"/>
    <property type="match status" value="2"/>
</dbReference>
<feature type="domain" description="Alpha/beta hydrolase fold-3" evidence="2">
    <location>
        <begin position="134"/>
        <end position="257"/>
    </location>
</feature>
<dbReference type="InterPro" id="IPR050300">
    <property type="entry name" value="GDXG_lipolytic_enzyme"/>
</dbReference>
<proteinExistence type="predicted"/>
<dbReference type="InterPro" id="IPR029058">
    <property type="entry name" value="AB_hydrolase_fold"/>
</dbReference>
<dbReference type="GO" id="GO:0016787">
    <property type="term" value="F:hydrolase activity"/>
    <property type="evidence" value="ECO:0007669"/>
    <property type="project" value="UniProtKB-KW"/>
</dbReference>
<keyword evidence="4" id="KW-1185">Reference proteome</keyword>
<evidence type="ECO:0000256" key="1">
    <source>
        <dbReference type="ARBA" id="ARBA00022801"/>
    </source>
</evidence>
<dbReference type="STRING" id="796925.A0A137PAT8"/>
<keyword evidence="1 3" id="KW-0378">Hydrolase</keyword>
<dbReference type="Gene3D" id="3.40.50.1820">
    <property type="entry name" value="alpha/beta hydrolase"/>
    <property type="match status" value="1"/>
</dbReference>
<evidence type="ECO:0000313" key="3">
    <source>
        <dbReference type="EMBL" id="KXN72096.1"/>
    </source>
</evidence>
<dbReference type="OMA" id="PATHRAM"/>
<name>A0A137PAT8_CONC2</name>
<dbReference type="EMBL" id="KQ964460">
    <property type="protein sequence ID" value="KXN72096.1"/>
    <property type="molecule type" value="Genomic_DNA"/>
</dbReference>
<gene>
    <name evidence="3" type="ORF">CONCODRAFT_77984</name>
</gene>
<accession>A0A137PAT8</accession>
<dbReference type="SUPFAM" id="SSF53474">
    <property type="entry name" value="alpha/beta-Hydrolases"/>
    <property type="match status" value="1"/>
</dbReference>
<dbReference type="PANTHER" id="PTHR48081:SF8">
    <property type="entry name" value="ALPHA_BETA HYDROLASE FOLD-3 DOMAIN-CONTAINING PROTEIN-RELATED"/>
    <property type="match status" value="1"/>
</dbReference>
<dbReference type="InterPro" id="IPR013094">
    <property type="entry name" value="AB_hydrolase_3"/>
</dbReference>
<reference evidence="3 4" key="1">
    <citation type="journal article" date="2015" name="Genome Biol. Evol.">
        <title>Phylogenomic analyses indicate that early fungi evolved digesting cell walls of algal ancestors of land plants.</title>
        <authorList>
            <person name="Chang Y."/>
            <person name="Wang S."/>
            <person name="Sekimoto S."/>
            <person name="Aerts A.L."/>
            <person name="Choi C."/>
            <person name="Clum A."/>
            <person name="LaButti K.M."/>
            <person name="Lindquist E.A."/>
            <person name="Yee Ngan C."/>
            <person name="Ohm R.A."/>
            <person name="Salamov A.A."/>
            <person name="Grigoriev I.V."/>
            <person name="Spatafora J.W."/>
            <person name="Berbee M.L."/>
        </authorList>
    </citation>
    <scope>NUCLEOTIDE SEQUENCE [LARGE SCALE GENOMIC DNA]</scope>
    <source>
        <strain evidence="3 4">NRRL 28638</strain>
    </source>
</reference>
<dbReference type="AlphaFoldDB" id="A0A137PAT8"/>
<sequence>MSVYEQFQQGYYIITGILIYFTIGPPRKSWTLEQFLVVYILRNTMFGKVDDLDKGRKKLLDLGISYPKDSQLKKATIHSKYRQQAHEIIKEHLKTEYGDDAWYDEISLWSNSKPLEAEWLIPNHLTLTPESNIIFYLFGGGHVFGDFCTYRSKVEVYANISDSIVFGASYRLAPEYSAPCQLEDLLAQILYLTSPIEENNPEESGCGISLDQIVVAGDSAGGNLSSVLLHFMRDTNFGKFAGAVLYSPWLDVSGTQSTLITCQNCDYLPEIGTVSPTKGHTLDNCDGNYRICHDASNEQVRKAIIKRGHIYVPIKYVNSPLASPLSDTNFRGLPPILMATGDSEVLHLDTVLYHEAINKSYTEEELNQAQIPPVTTHFYEDMFHCFQNVLPELDVSKACFNRVGHFIKQCFNKKSSKFDEIKKDYPINISLVNSETNDKTEDDHKWTNFYFNDLKNNLTPFKPNFKTNPILPWDPVINVNLQ</sequence>
<dbReference type="OrthoDB" id="1662883at2759"/>